<dbReference type="CDD" id="cd00063">
    <property type="entry name" value="FN3"/>
    <property type="match status" value="3"/>
</dbReference>
<name>A0ABY4XRM5_9BACT</name>
<evidence type="ECO:0000313" key="3">
    <source>
        <dbReference type="EMBL" id="USJ33045.1"/>
    </source>
</evidence>
<dbReference type="Proteomes" id="UP001055420">
    <property type="component" value="Chromosome"/>
</dbReference>
<dbReference type="NCBIfam" id="TIGR04183">
    <property type="entry name" value="Por_Secre_tail"/>
    <property type="match status" value="1"/>
</dbReference>
<keyword evidence="1" id="KW-0677">Repeat</keyword>
<evidence type="ECO:0000259" key="2">
    <source>
        <dbReference type="PROSITE" id="PS50853"/>
    </source>
</evidence>
<reference evidence="3" key="1">
    <citation type="submission" date="2022-06" db="EMBL/GenBank/DDBJ databases">
        <title>Novel species in genus Dyadobacter.</title>
        <authorList>
            <person name="Ma C."/>
        </authorList>
    </citation>
    <scope>NUCLEOTIDE SEQUENCE</scope>
    <source>
        <strain evidence="3">CY22</strain>
    </source>
</reference>
<evidence type="ECO:0000256" key="1">
    <source>
        <dbReference type="ARBA" id="ARBA00022737"/>
    </source>
</evidence>
<evidence type="ECO:0000313" key="4">
    <source>
        <dbReference type="Proteomes" id="UP001055420"/>
    </source>
</evidence>
<proteinExistence type="predicted"/>
<dbReference type="SMART" id="SM00060">
    <property type="entry name" value="FN3"/>
    <property type="match status" value="3"/>
</dbReference>
<dbReference type="InterPro" id="IPR003961">
    <property type="entry name" value="FN3_dom"/>
</dbReference>
<dbReference type="PANTHER" id="PTHR13817:SF173">
    <property type="entry name" value="FRAZZLED"/>
    <property type="match status" value="1"/>
</dbReference>
<dbReference type="InterPro" id="IPR026444">
    <property type="entry name" value="Secre_tail"/>
</dbReference>
<sequence length="402" mass="43764">MKKLLHYTQPMNDIFTKTFKYAFFSAVFCLIQLAAWAAVIPKAPSALAATAISATQINLTWVDNAVDETSFELERSTDGLKFVKITDLAANVKTYSNTGLTPSTKYWFRILAKNAAGKSAYSNIANATTFLVAPNAPANLSAVSVSTTQINVSWVDNALNESGFQLERSLDGVSFTKLADLAANINSFQNTGLNPATTYHYRVRAINAAGASAYTNVDSATTDNIPVPDRPENFSAVPIAPDVVQLSWSAVSDNAKEVVIERSKGVTTQFEQIGKVAANVLQFHDTDSLANTNYFYRIKAVNAGGSSLYSLISIVLANAIITGHEAPMSDYLIYSFQKTLVIELIRPVAAQMQLYNVGGIKQMDKKITASSRTDLSGFTTGIYVVRIQTDREVISRRIVLFD</sequence>
<protein>
    <submittedName>
        <fullName evidence="3">Fibronectin type III domain-containing protein</fullName>
    </submittedName>
</protein>
<keyword evidence="4" id="KW-1185">Reference proteome</keyword>
<dbReference type="SUPFAM" id="SSF49265">
    <property type="entry name" value="Fibronectin type III"/>
    <property type="match status" value="2"/>
</dbReference>
<dbReference type="InterPro" id="IPR050964">
    <property type="entry name" value="Striated_Muscle_Regulatory"/>
</dbReference>
<dbReference type="InterPro" id="IPR013783">
    <property type="entry name" value="Ig-like_fold"/>
</dbReference>
<dbReference type="InterPro" id="IPR036116">
    <property type="entry name" value="FN3_sf"/>
</dbReference>
<gene>
    <name evidence="3" type="ORF">NFI80_09890</name>
</gene>
<feature type="domain" description="Fibronectin type-III" evidence="2">
    <location>
        <begin position="43"/>
        <end position="132"/>
    </location>
</feature>
<dbReference type="Gene3D" id="2.60.40.10">
    <property type="entry name" value="Immunoglobulins"/>
    <property type="match status" value="3"/>
</dbReference>
<dbReference type="PANTHER" id="PTHR13817">
    <property type="entry name" value="TITIN"/>
    <property type="match status" value="1"/>
</dbReference>
<dbReference type="RefSeq" id="WP_235163159.1">
    <property type="nucleotide sequence ID" value="NZ_CP098805.1"/>
</dbReference>
<dbReference type="PROSITE" id="PS50853">
    <property type="entry name" value="FN3"/>
    <property type="match status" value="3"/>
</dbReference>
<feature type="domain" description="Fibronectin type-III" evidence="2">
    <location>
        <begin position="230"/>
        <end position="320"/>
    </location>
</feature>
<dbReference type="Pfam" id="PF00041">
    <property type="entry name" value="fn3"/>
    <property type="match status" value="2"/>
</dbReference>
<accession>A0ABY4XRM5</accession>
<feature type="domain" description="Fibronectin type-III" evidence="2">
    <location>
        <begin position="136"/>
        <end position="225"/>
    </location>
</feature>
<organism evidence="3 4">
    <name type="scientific">Dyadobacter chenhuakuii</name>
    <dbReference type="NCBI Taxonomy" id="2909339"/>
    <lineage>
        <taxon>Bacteria</taxon>
        <taxon>Pseudomonadati</taxon>
        <taxon>Bacteroidota</taxon>
        <taxon>Cytophagia</taxon>
        <taxon>Cytophagales</taxon>
        <taxon>Spirosomataceae</taxon>
        <taxon>Dyadobacter</taxon>
    </lineage>
</organism>
<dbReference type="EMBL" id="CP098805">
    <property type="protein sequence ID" value="USJ33045.1"/>
    <property type="molecule type" value="Genomic_DNA"/>
</dbReference>